<gene>
    <name evidence="2" type="ORF">K0M31_008012</name>
</gene>
<feature type="region of interest" description="Disordered" evidence="1">
    <location>
        <begin position="1"/>
        <end position="23"/>
    </location>
</feature>
<proteinExistence type="predicted"/>
<name>A0AA40KW96_9HYME</name>
<organism evidence="2 3">
    <name type="scientific">Melipona bicolor</name>
    <dbReference type="NCBI Taxonomy" id="60889"/>
    <lineage>
        <taxon>Eukaryota</taxon>
        <taxon>Metazoa</taxon>
        <taxon>Ecdysozoa</taxon>
        <taxon>Arthropoda</taxon>
        <taxon>Hexapoda</taxon>
        <taxon>Insecta</taxon>
        <taxon>Pterygota</taxon>
        <taxon>Neoptera</taxon>
        <taxon>Endopterygota</taxon>
        <taxon>Hymenoptera</taxon>
        <taxon>Apocrita</taxon>
        <taxon>Aculeata</taxon>
        <taxon>Apoidea</taxon>
        <taxon>Anthophila</taxon>
        <taxon>Apidae</taxon>
        <taxon>Melipona</taxon>
    </lineage>
</organism>
<feature type="compositionally biased region" description="Polar residues" evidence="1">
    <location>
        <begin position="1"/>
        <end position="10"/>
    </location>
</feature>
<comment type="caution">
    <text evidence="2">The sequence shown here is derived from an EMBL/GenBank/DDBJ whole genome shotgun (WGS) entry which is preliminary data.</text>
</comment>
<evidence type="ECO:0000313" key="3">
    <source>
        <dbReference type="Proteomes" id="UP001177670"/>
    </source>
</evidence>
<evidence type="ECO:0000256" key="1">
    <source>
        <dbReference type="SAM" id="MobiDB-lite"/>
    </source>
</evidence>
<reference evidence="2" key="1">
    <citation type="submission" date="2021-10" db="EMBL/GenBank/DDBJ databases">
        <title>Melipona bicolor Genome sequencing and assembly.</title>
        <authorList>
            <person name="Araujo N.S."/>
            <person name="Arias M.C."/>
        </authorList>
    </citation>
    <scope>NUCLEOTIDE SEQUENCE</scope>
    <source>
        <strain evidence="2">USP_2M_L1-L4_2017</strain>
        <tissue evidence="2">Whole body</tissue>
    </source>
</reference>
<sequence>MNTTVHVENTNPPPVDETPRVNDGQTTLVNNTVTTVHSEEVVRIQRQIGKIGKRFCKLNLEICVLDGVQSRKQIINVASDNFGFTHAFGNCRVDCLLHMPWMSVLHGTQEKTGTFLGNVGRTIRRETKATSSSAAGNSRRR</sequence>
<dbReference type="Proteomes" id="UP001177670">
    <property type="component" value="Unassembled WGS sequence"/>
</dbReference>
<keyword evidence="3" id="KW-1185">Reference proteome</keyword>
<protein>
    <submittedName>
        <fullName evidence="2">Uncharacterized protein</fullName>
    </submittedName>
</protein>
<dbReference type="AlphaFoldDB" id="A0AA40KW96"/>
<evidence type="ECO:0000313" key="2">
    <source>
        <dbReference type="EMBL" id="KAK1135241.1"/>
    </source>
</evidence>
<dbReference type="EMBL" id="JAHYIQ010000002">
    <property type="protein sequence ID" value="KAK1135241.1"/>
    <property type="molecule type" value="Genomic_DNA"/>
</dbReference>
<accession>A0AA40KW96</accession>